<keyword evidence="6 7" id="KW-0472">Membrane</keyword>
<proteinExistence type="predicted"/>
<evidence type="ECO:0000256" key="4">
    <source>
        <dbReference type="ARBA" id="ARBA00022692"/>
    </source>
</evidence>
<dbReference type="Proteomes" id="UP000295554">
    <property type="component" value="Unassembled WGS sequence"/>
</dbReference>
<gene>
    <name evidence="10" type="ORF">E2F43_16375</name>
</gene>
<reference evidence="10 11" key="1">
    <citation type="submission" date="2019-03" db="EMBL/GenBank/DDBJ databases">
        <title>Seongchinamella monodicae gen. nov., sp. nov., a novel member of the Gammaproteobacteria isolated from a tidal mudflat of beach.</title>
        <authorList>
            <person name="Yang H.G."/>
            <person name="Kang J.W."/>
            <person name="Lee S.D."/>
        </authorList>
    </citation>
    <scope>NUCLEOTIDE SEQUENCE [LARGE SCALE GENOMIC DNA]</scope>
    <source>
        <strain evidence="10 11">GH4-78</strain>
    </source>
</reference>
<feature type="transmembrane region" description="Helical" evidence="7">
    <location>
        <begin position="172"/>
        <end position="193"/>
    </location>
</feature>
<feature type="transmembrane region" description="Helical" evidence="7">
    <location>
        <begin position="258"/>
        <end position="277"/>
    </location>
</feature>
<dbReference type="AlphaFoldDB" id="A0A4V6PIW2"/>
<evidence type="ECO:0000256" key="6">
    <source>
        <dbReference type="ARBA" id="ARBA00023136"/>
    </source>
</evidence>
<dbReference type="PANTHER" id="PTHR43066">
    <property type="entry name" value="RHOMBOID-RELATED PROTEIN"/>
    <property type="match status" value="1"/>
</dbReference>
<evidence type="ECO:0000256" key="7">
    <source>
        <dbReference type="SAM" id="Phobius"/>
    </source>
</evidence>
<dbReference type="InterPro" id="IPR038244">
    <property type="entry name" value="NRho_sf"/>
</dbReference>
<feature type="transmembrane region" description="Helical" evidence="7">
    <location>
        <begin position="199"/>
        <end position="219"/>
    </location>
</feature>
<keyword evidence="2" id="KW-1003">Cell membrane</keyword>
<keyword evidence="11" id="KW-1185">Reference proteome</keyword>
<evidence type="ECO:0000313" key="10">
    <source>
        <dbReference type="EMBL" id="TDG11938.1"/>
    </source>
</evidence>
<feature type="transmembrane region" description="Helical" evidence="7">
    <location>
        <begin position="88"/>
        <end position="107"/>
    </location>
</feature>
<keyword evidence="10" id="KW-0645">Protease</keyword>
<feature type="transmembrane region" description="Helical" evidence="7">
    <location>
        <begin position="231"/>
        <end position="252"/>
    </location>
</feature>
<dbReference type="Pfam" id="PF16733">
    <property type="entry name" value="NRho"/>
    <property type="match status" value="1"/>
</dbReference>
<accession>A0A4V6PIW2</accession>
<feature type="transmembrane region" description="Helical" evidence="7">
    <location>
        <begin position="136"/>
        <end position="160"/>
    </location>
</feature>
<dbReference type="Gene3D" id="3.30.70.2080">
    <property type="match status" value="1"/>
</dbReference>
<keyword evidence="10" id="KW-0378">Hydrolase</keyword>
<evidence type="ECO:0000313" key="11">
    <source>
        <dbReference type="Proteomes" id="UP000295554"/>
    </source>
</evidence>
<dbReference type="EMBL" id="SMSE01000004">
    <property type="protein sequence ID" value="TDG11938.1"/>
    <property type="molecule type" value="Genomic_DNA"/>
</dbReference>
<evidence type="ECO:0000259" key="8">
    <source>
        <dbReference type="Pfam" id="PF01694"/>
    </source>
</evidence>
<dbReference type="GO" id="GO:0004252">
    <property type="term" value="F:serine-type endopeptidase activity"/>
    <property type="evidence" value="ECO:0007669"/>
    <property type="project" value="InterPro"/>
</dbReference>
<dbReference type="Gene3D" id="1.20.1540.10">
    <property type="entry name" value="Rhomboid-like"/>
    <property type="match status" value="1"/>
</dbReference>
<dbReference type="OrthoDB" id="9778341at2"/>
<dbReference type="RefSeq" id="WP_133214667.1">
    <property type="nucleotide sequence ID" value="NZ_SMSE01000004.1"/>
</dbReference>
<dbReference type="PANTHER" id="PTHR43066:SF26">
    <property type="entry name" value="RHOMBOID PROTEASE GLPG"/>
    <property type="match status" value="1"/>
</dbReference>
<dbReference type="InterPro" id="IPR035952">
    <property type="entry name" value="Rhomboid-like_sf"/>
</dbReference>
<dbReference type="SUPFAM" id="SSF144091">
    <property type="entry name" value="Rhomboid-like"/>
    <property type="match status" value="1"/>
</dbReference>
<evidence type="ECO:0000256" key="3">
    <source>
        <dbReference type="ARBA" id="ARBA00022519"/>
    </source>
</evidence>
<keyword evidence="4 7" id="KW-0812">Transmembrane</keyword>
<evidence type="ECO:0000256" key="1">
    <source>
        <dbReference type="ARBA" id="ARBA00004141"/>
    </source>
</evidence>
<comment type="subcellular location">
    <subcellularLocation>
        <location evidence="1">Membrane</location>
        <topology evidence="1">Multi-pass membrane protein</topology>
    </subcellularLocation>
</comment>
<keyword evidence="5 7" id="KW-1133">Transmembrane helix</keyword>
<name>A0A4V6PIW2_9GAMM</name>
<evidence type="ECO:0000256" key="2">
    <source>
        <dbReference type="ARBA" id="ARBA00022475"/>
    </source>
</evidence>
<feature type="domain" description="Peptidase S54 rhomboid" evidence="8">
    <location>
        <begin position="134"/>
        <end position="273"/>
    </location>
</feature>
<protein>
    <submittedName>
        <fullName evidence="10">Rhomboid family intramembrane serine protease</fullName>
    </submittedName>
</protein>
<sequence length="288" mass="31829">MADSYTVLRVPLGEDLLPLTALLRSRGVAHRIYEDEGQQVLAVFERQHVQPVSRLYQAWRDGEVTIEPGATRPVALTAHRFPWRQSPVTALFGLVSIALFLALLLGAPEQWLGWLTFTPFEVRSGQLYFLPMGEQYWRLITPIFLHFGWLHITFNTLWLWELGSKVERVAGSPNTLGLLLVIALVSNICQYQFGGPGLFGGMSGVVYGLLGFSWVAPLVQPRWVIQPARPIMIFMVGWLFLCLFGVVESLGFGAIANAAHLGGLLTGAVLGGVFGLVSRLQDSGQQDL</sequence>
<evidence type="ECO:0000256" key="5">
    <source>
        <dbReference type="ARBA" id="ARBA00022989"/>
    </source>
</evidence>
<evidence type="ECO:0000259" key="9">
    <source>
        <dbReference type="Pfam" id="PF16733"/>
    </source>
</evidence>
<dbReference type="Pfam" id="PF01694">
    <property type="entry name" value="Rhomboid"/>
    <property type="match status" value="1"/>
</dbReference>
<feature type="domain" description="Rhomboid protease N-terminal" evidence="9">
    <location>
        <begin position="6"/>
        <end position="68"/>
    </location>
</feature>
<dbReference type="GO" id="GO:0006508">
    <property type="term" value="P:proteolysis"/>
    <property type="evidence" value="ECO:0007669"/>
    <property type="project" value="UniProtKB-KW"/>
</dbReference>
<dbReference type="InterPro" id="IPR022764">
    <property type="entry name" value="Peptidase_S54_rhomboid_dom"/>
</dbReference>
<dbReference type="InterPro" id="IPR031976">
    <property type="entry name" value="NRho"/>
</dbReference>
<keyword evidence="3" id="KW-0997">Cell inner membrane</keyword>
<organism evidence="10 11">
    <name type="scientific">Seongchinamella unica</name>
    <dbReference type="NCBI Taxonomy" id="2547392"/>
    <lineage>
        <taxon>Bacteria</taxon>
        <taxon>Pseudomonadati</taxon>
        <taxon>Pseudomonadota</taxon>
        <taxon>Gammaproteobacteria</taxon>
        <taxon>Cellvibrionales</taxon>
        <taxon>Halieaceae</taxon>
        <taxon>Seongchinamella</taxon>
    </lineage>
</organism>
<comment type="caution">
    <text evidence="10">The sequence shown here is derived from an EMBL/GenBank/DDBJ whole genome shotgun (WGS) entry which is preliminary data.</text>
</comment>
<dbReference type="GO" id="GO:0016020">
    <property type="term" value="C:membrane"/>
    <property type="evidence" value="ECO:0007669"/>
    <property type="project" value="UniProtKB-SubCell"/>
</dbReference>